<keyword evidence="3" id="KW-1185">Reference proteome</keyword>
<sequence>WVKKPCHISSSRSARVSHYRMTESSIKPAEFETLQTQMNQMDITVERLAAKVDSIATVVLQLSAAQQHQTSRERDLPILSLPDKWDGTHGSPDGLLATLAMTFECQPHRYATPRSRVALLTSLLTSRAQEWAAAMYNKRSEVCNDYDTFVNELRRTFVPPSGEALTEAQLLQLRQGNQTAAQYTSRVLLREEEGGGSLTLHRLSGIEQNHGPVPIRHLHQVGPAQCLQPGQDKTRR</sequence>
<organism evidence="2 3">
    <name type="scientific">Nothobranchius furzeri</name>
    <name type="common">Turquoise killifish</name>
    <dbReference type="NCBI Taxonomy" id="105023"/>
    <lineage>
        <taxon>Eukaryota</taxon>
        <taxon>Metazoa</taxon>
        <taxon>Chordata</taxon>
        <taxon>Craniata</taxon>
        <taxon>Vertebrata</taxon>
        <taxon>Euteleostomi</taxon>
        <taxon>Actinopterygii</taxon>
        <taxon>Neopterygii</taxon>
        <taxon>Teleostei</taxon>
        <taxon>Neoteleostei</taxon>
        <taxon>Acanthomorphata</taxon>
        <taxon>Ovalentaria</taxon>
        <taxon>Atherinomorphae</taxon>
        <taxon>Cyprinodontiformes</taxon>
        <taxon>Nothobranchiidae</taxon>
        <taxon>Nothobranchius</taxon>
    </lineage>
</organism>
<dbReference type="InterPro" id="IPR005162">
    <property type="entry name" value="Retrotrans_gag_dom"/>
</dbReference>
<name>A0A8C6LZC5_NOTFU</name>
<proteinExistence type="predicted"/>
<dbReference type="Pfam" id="PF03732">
    <property type="entry name" value="Retrotrans_gag"/>
    <property type="match status" value="1"/>
</dbReference>
<reference evidence="2" key="2">
    <citation type="submission" date="2025-08" db="UniProtKB">
        <authorList>
            <consortium name="Ensembl"/>
        </authorList>
    </citation>
    <scope>IDENTIFICATION</scope>
</reference>
<protein>
    <recommendedName>
        <fullName evidence="1">Retrotransposon gag domain-containing protein</fullName>
    </recommendedName>
</protein>
<reference evidence="2" key="1">
    <citation type="submission" date="2014-08" db="EMBL/GenBank/DDBJ databases">
        <authorList>
            <person name="Senf B."/>
            <person name="Petzold A."/>
            <person name="Downie B.R."/>
            <person name="Koch P."/>
            <person name="Platzer M."/>
        </authorList>
    </citation>
    <scope>NUCLEOTIDE SEQUENCE [LARGE SCALE GENOMIC DNA]</scope>
    <source>
        <strain evidence="2">GRZ</strain>
    </source>
</reference>
<evidence type="ECO:0000259" key="1">
    <source>
        <dbReference type="Pfam" id="PF03732"/>
    </source>
</evidence>
<evidence type="ECO:0000313" key="2">
    <source>
        <dbReference type="Ensembl" id="ENSNFUP00015024866.1"/>
    </source>
</evidence>
<dbReference type="Ensembl" id="ENSNFUT00015025990.1">
    <property type="protein sequence ID" value="ENSNFUP00015024866.1"/>
    <property type="gene ID" value="ENSNFUG00015012025.1"/>
</dbReference>
<dbReference type="Proteomes" id="UP000694548">
    <property type="component" value="Chromosome sgr09"/>
</dbReference>
<reference evidence="2" key="3">
    <citation type="submission" date="2025-09" db="UniProtKB">
        <authorList>
            <consortium name="Ensembl"/>
        </authorList>
    </citation>
    <scope>IDENTIFICATION</scope>
</reference>
<dbReference type="AlphaFoldDB" id="A0A8C6LZC5"/>
<feature type="domain" description="Retrotransposon gag" evidence="1">
    <location>
        <begin position="119"/>
        <end position="186"/>
    </location>
</feature>
<accession>A0A8C6LZC5</accession>
<dbReference type="GeneTree" id="ENSGT01120000277055"/>
<evidence type="ECO:0000313" key="3">
    <source>
        <dbReference type="Proteomes" id="UP000694548"/>
    </source>
</evidence>